<evidence type="ECO:0000256" key="1">
    <source>
        <dbReference type="ARBA" id="ARBA00004167"/>
    </source>
</evidence>
<dbReference type="GO" id="GO:0016020">
    <property type="term" value="C:membrane"/>
    <property type="evidence" value="ECO:0007669"/>
    <property type="project" value="UniProtKB-SubCell"/>
</dbReference>
<evidence type="ECO:0008006" key="9">
    <source>
        <dbReference type="Google" id="ProtNLM"/>
    </source>
</evidence>
<comment type="subcellular location">
    <subcellularLocation>
        <location evidence="1">Membrane</location>
        <topology evidence="1">Single-pass membrane protein</topology>
    </subcellularLocation>
</comment>
<name>A0A1F5QB80_9BACT</name>
<proteinExistence type="predicted"/>
<dbReference type="InterPro" id="IPR000983">
    <property type="entry name" value="Bac_GSPG_pilin"/>
</dbReference>
<dbReference type="GO" id="GO:0015628">
    <property type="term" value="P:protein secretion by the type II secretion system"/>
    <property type="evidence" value="ECO:0007669"/>
    <property type="project" value="InterPro"/>
</dbReference>
<gene>
    <name evidence="7" type="ORF">A3J05_03895</name>
</gene>
<dbReference type="EMBL" id="MFFF01000019">
    <property type="protein sequence ID" value="OGE99453.1"/>
    <property type="molecule type" value="Genomic_DNA"/>
</dbReference>
<feature type="transmembrane region" description="Helical" evidence="6">
    <location>
        <begin position="12"/>
        <end position="33"/>
    </location>
</feature>
<dbReference type="GO" id="GO:0015627">
    <property type="term" value="C:type II protein secretion system complex"/>
    <property type="evidence" value="ECO:0007669"/>
    <property type="project" value="InterPro"/>
</dbReference>
<evidence type="ECO:0000256" key="2">
    <source>
        <dbReference type="ARBA" id="ARBA00022481"/>
    </source>
</evidence>
<evidence type="ECO:0000313" key="7">
    <source>
        <dbReference type="EMBL" id="OGE99453.1"/>
    </source>
</evidence>
<dbReference type="Gene3D" id="3.30.700.10">
    <property type="entry name" value="Glycoprotein, Type 4 Pilin"/>
    <property type="match status" value="1"/>
</dbReference>
<reference evidence="7 8" key="1">
    <citation type="journal article" date="2016" name="Nat. Commun.">
        <title>Thousands of microbial genomes shed light on interconnected biogeochemical processes in an aquifer system.</title>
        <authorList>
            <person name="Anantharaman K."/>
            <person name="Brown C.T."/>
            <person name="Hug L.A."/>
            <person name="Sharon I."/>
            <person name="Castelle C.J."/>
            <person name="Probst A.J."/>
            <person name="Thomas B.C."/>
            <person name="Singh A."/>
            <person name="Wilkins M.J."/>
            <person name="Karaoz U."/>
            <person name="Brodie E.L."/>
            <person name="Williams K.H."/>
            <person name="Hubbard S.S."/>
            <person name="Banfield J.F."/>
        </authorList>
    </citation>
    <scope>NUCLEOTIDE SEQUENCE [LARGE SCALE GENOMIC DNA]</scope>
</reference>
<comment type="caution">
    <text evidence="7">The sequence shown here is derived from an EMBL/GenBank/DDBJ whole genome shotgun (WGS) entry which is preliminary data.</text>
</comment>
<evidence type="ECO:0000256" key="5">
    <source>
        <dbReference type="ARBA" id="ARBA00023136"/>
    </source>
</evidence>
<evidence type="ECO:0000313" key="8">
    <source>
        <dbReference type="Proteomes" id="UP000177235"/>
    </source>
</evidence>
<accession>A0A1F5QB80</accession>
<keyword evidence="3 6" id="KW-0812">Transmembrane</keyword>
<keyword evidence="4 6" id="KW-1133">Transmembrane helix</keyword>
<dbReference type="Pfam" id="PF07963">
    <property type="entry name" value="N_methyl"/>
    <property type="match status" value="1"/>
</dbReference>
<dbReference type="PRINTS" id="PR00813">
    <property type="entry name" value="BCTERIALGSPG"/>
</dbReference>
<dbReference type="InterPro" id="IPR045584">
    <property type="entry name" value="Pilin-like"/>
</dbReference>
<keyword evidence="2" id="KW-0488">Methylation</keyword>
<evidence type="ECO:0000256" key="3">
    <source>
        <dbReference type="ARBA" id="ARBA00022692"/>
    </source>
</evidence>
<keyword evidence="5 6" id="KW-0472">Membrane</keyword>
<evidence type="ECO:0000256" key="4">
    <source>
        <dbReference type="ARBA" id="ARBA00022989"/>
    </source>
</evidence>
<dbReference type="Proteomes" id="UP000177235">
    <property type="component" value="Unassembled WGS sequence"/>
</dbReference>
<organism evidence="7 8">
    <name type="scientific">Candidatus Doudnabacteria bacterium RIFCSPLOWO2_02_FULL_48_13</name>
    <dbReference type="NCBI Taxonomy" id="1817845"/>
    <lineage>
        <taxon>Bacteria</taxon>
        <taxon>Candidatus Doudnaibacteriota</taxon>
    </lineage>
</organism>
<dbReference type="PANTHER" id="PTHR30093">
    <property type="entry name" value="GENERAL SECRETION PATHWAY PROTEIN G"/>
    <property type="match status" value="1"/>
</dbReference>
<sequence>MNKTNLSAGFTIIELLVVISIIALLASVILVSLNSARAKARNAKRVSDLLQIQTALELYYDDNNRYPVSGGWRSQCAGWGSLAQNLVVYDPAAAKGIVPAYMAQLPADPSMNAAANTACYIYNSDGVNYKFLDRGIDDMTLADVNGQFLKFKDPARNDQASLPPCNVPDPNISISVWNTSGAMCW</sequence>
<dbReference type="AlphaFoldDB" id="A0A1F5QB80"/>
<protein>
    <recommendedName>
        <fullName evidence="9">Type II secretion system protein GspG C-terminal domain-containing protein</fullName>
    </recommendedName>
</protein>
<dbReference type="NCBIfam" id="TIGR02532">
    <property type="entry name" value="IV_pilin_GFxxxE"/>
    <property type="match status" value="1"/>
</dbReference>
<evidence type="ECO:0000256" key="6">
    <source>
        <dbReference type="SAM" id="Phobius"/>
    </source>
</evidence>
<dbReference type="InterPro" id="IPR012902">
    <property type="entry name" value="N_methyl_site"/>
</dbReference>
<dbReference type="SUPFAM" id="SSF54523">
    <property type="entry name" value="Pili subunits"/>
    <property type="match status" value="1"/>
</dbReference>
<dbReference type="PANTHER" id="PTHR30093:SF44">
    <property type="entry name" value="TYPE II SECRETION SYSTEM CORE PROTEIN G"/>
    <property type="match status" value="1"/>
</dbReference>